<proteinExistence type="predicted"/>
<dbReference type="AlphaFoldDB" id="A0AAD4QZA4"/>
<dbReference type="InterPro" id="IPR018631">
    <property type="entry name" value="AAA-ATPase-like_dom"/>
</dbReference>
<dbReference type="Pfam" id="PF09820">
    <property type="entry name" value="AAA-ATPase_like"/>
    <property type="match status" value="1"/>
</dbReference>
<dbReference type="Proteomes" id="UP001201812">
    <property type="component" value="Unassembled WGS sequence"/>
</dbReference>
<dbReference type="PANTHER" id="PTHR34825">
    <property type="entry name" value="CONSERVED PROTEIN, WITH A WEAK D-GALACTARATE DEHYDRATASE/ALTRONATE HYDROLASE DOMAIN"/>
    <property type="match status" value="1"/>
</dbReference>
<name>A0AAD4QZA4_9BILA</name>
<sequence>MNPEDMDQKEEAEVKLASGFPDEIIRQNTLYFDNSLFLKVILCKSEESCFVLLPPKSGKTFFLSTAHMLLQSSDDSKIQDFQANSLAMRDPKLHDFIGQCFVVQLDMAVFKINVAKQPKCYVASIKYDSLKGIIRGEKLDELQDLHLKAIEDERGLTPSQEIVYINKVLIFIRKLNKKTRKMVLLIDNVDYCIEDALKQGADISDVLRIFMNFLRDLLQTNGYFDKSICFGTTYIKQNLKTNGFNVMDIFDNEAARFFTFPKQMFEDSHVFGSQEKDKALLDKIWGSCKRDNESAMISPTFEMLNGELDHSEFDKVVFGKNADDYNIPLRRAFDNKLVKALLENAEIVRDLSSLLDDTHSLKINRWNNCAEFERLYSKLIQRVKLQSAEKTVLLQILCQAGVLVSIETTSDTLTLTLPNLVSRKFIKQRIESIYEDQTDFAHESVKEIIECFNRESVTATAPVKKLQTAFEKLWVKASESGIVQGGVNDPTKFGVPSEQFLCGCLNISVRRFSHSNEVGVEPWVEKVSPTVDMDKGTAAGTKESKMGRIDFALVNKEQKHAVILEMGIYNALYYRDDRRFNDEQSAAQLVWRKMNQAINYQKKFTDNQIWKGSIEHITFVSVVYQHTRSFPSLSNLSKFQAFSNKIKAHVRTRTCLINNVPKPNIVHFKYTAEPPGFPSKSLGDVSSNAQHAANFAQQRSQSVWQLNVQDTSESSEPGTSSAISRLRSNSVGALSSIGSRFANLTMLEDENDFGTVQHRNLYGDSASGAEESNQTTDSKDRTT</sequence>
<dbReference type="PANTHER" id="PTHR34825:SF1">
    <property type="entry name" value="AAA-ATPASE-LIKE DOMAIN-CONTAINING PROTEIN"/>
    <property type="match status" value="1"/>
</dbReference>
<dbReference type="EMBL" id="JAKKPZ010000167">
    <property type="protein sequence ID" value="KAI1699777.1"/>
    <property type="molecule type" value="Genomic_DNA"/>
</dbReference>
<gene>
    <name evidence="3" type="ORF">DdX_17123</name>
</gene>
<evidence type="ECO:0000313" key="4">
    <source>
        <dbReference type="Proteomes" id="UP001201812"/>
    </source>
</evidence>
<evidence type="ECO:0000259" key="2">
    <source>
        <dbReference type="Pfam" id="PF09820"/>
    </source>
</evidence>
<accession>A0AAD4QZA4</accession>
<comment type="caution">
    <text evidence="3">The sequence shown here is derived from an EMBL/GenBank/DDBJ whole genome shotgun (WGS) entry which is preliminary data.</text>
</comment>
<organism evidence="3 4">
    <name type="scientific">Ditylenchus destructor</name>
    <dbReference type="NCBI Taxonomy" id="166010"/>
    <lineage>
        <taxon>Eukaryota</taxon>
        <taxon>Metazoa</taxon>
        <taxon>Ecdysozoa</taxon>
        <taxon>Nematoda</taxon>
        <taxon>Chromadorea</taxon>
        <taxon>Rhabditida</taxon>
        <taxon>Tylenchina</taxon>
        <taxon>Tylenchomorpha</taxon>
        <taxon>Sphaerularioidea</taxon>
        <taxon>Anguinidae</taxon>
        <taxon>Anguininae</taxon>
        <taxon>Ditylenchus</taxon>
    </lineage>
</organism>
<evidence type="ECO:0000256" key="1">
    <source>
        <dbReference type="SAM" id="MobiDB-lite"/>
    </source>
</evidence>
<evidence type="ECO:0000313" key="3">
    <source>
        <dbReference type="EMBL" id="KAI1699777.1"/>
    </source>
</evidence>
<keyword evidence="4" id="KW-1185">Reference proteome</keyword>
<feature type="region of interest" description="Disordered" evidence="1">
    <location>
        <begin position="758"/>
        <end position="783"/>
    </location>
</feature>
<reference evidence="3" key="1">
    <citation type="submission" date="2022-01" db="EMBL/GenBank/DDBJ databases">
        <title>Genome Sequence Resource for Two Populations of Ditylenchus destructor, the Migratory Endoparasitic Phytonematode.</title>
        <authorList>
            <person name="Zhang H."/>
            <person name="Lin R."/>
            <person name="Xie B."/>
        </authorList>
    </citation>
    <scope>NUCLEOTIDE SEQUENCE</scope>
    <source>
        <strain evidence="3">BazhouSP</strain>
    </source>
</reference>
<feature type="domain" description="AAA-ATPase-like" evidence="2">
    <location>
        <begin position="23"/>
        <end position="235"/>
    </location>
</feature>
<protein>
    <submittedName>
        <fullName evidence="3">AAA-ATPase domain-containing protein</fullName>
    </submittedName>
</protein>